<evidence type="ECO:0000256" key="7">
    <source>
        <dbReference type="ARBA" id="ARBA00023154"/>
    </source>
</evidence>
<dbReference type="Proteomes" id="UP001552299">
    <property type="component" value="Unassembled WGS sequence"/>
</dbReference>
<keyword evidence="9" id="KW-0704">Schiff base</keyword>
<keyword evidence="8" id="KW-0456">Lyase</keyword>
<comment type="catalytic activity">
    <reaction evidence="10">
        <text>L-aspartate 4-semialdehyde + pyruvate = (2S,4S)-4-hydroxy-2,3,4,5-tetrahydrodipicolinate + H2O + H(+)</text>
        <dbReference type="Rhea" id="RHEA:34171"/>
        <dbReference type="ChEBI" id="CHEBI:15361"/>
        <dbReference type="ChEBI" id="CHEBI:15377"/>
        <dbReference type="ChEBI" id="CHEBI:15378"/>
        <dbReference type="ChEBI" id="CHEBI:67139"/>
        <dbReference type="ChEBI" id="CHEBI:537519"/>
        <dbReference type="EC" id="4.3.3.7"/>
    </reaction>
</comment>
<comment type="function">
    <text evidence="1">Catalyzes the condensation of (S)-aspartate-beta-semialdehyde [(S)-ASA] and pyruvate to 4-hydroxy-tetrahydrodipicolinate (HTPA).</text>
</comment>
<dbReference type="EC" id="4.3.3.7" evidence="4"/>
<dbReference type="InterPro" id="IPR020625">
    <property type="entry name" value="Schiff_base-form_aldolases_AS"/>
</dbReference>
<evidence type="ECO:0000256" key="10">
    <source>
        <dbReference type="ARBA" id="ARBA00047836"/>
    </source>
</evidence>
<dbReference type="PROSITE" id="PS00666">
    <property type="entry name" value="DHDPS_2"/>
    <property type="match status" value="1"/>
</dbReference>
<evidence type="ECO:0000256" key="8">
    <source>
        <dbReference type="ARBA" id="ARBA00023239"/>
    </source>
</evidence>
<proteinExistence type="inferred from homology"/>
<dbReference type="GO" id="GO:0009085">
    <property type="term" value="P:lysine biosynthetic process"/>
    <property type="evidence" value="ECO:0007669"/>
    <property type="project" value="UniProtKB-KW"/>
</dbReference>
<protein>
    <recommendedName>
        <fullName evidence="4">4-hydroxy-tetrahydrodipicolinate synthase</fullName>
        <ecNumber evidence="4">4.3.3.7</ecNumber>
    </recommendedName>
</protein>
<evidence type="ECO:0000256" key="5">
    <source>
        <dbReference type="ARBA" id="ARBA00022605"/>
    </source>
</evidence>
<evidence type="ECO:0000256" key="4">
    <source>
        <dbReference type="ARBA" id="ARBA00012086"/>
    </source>
</evidence>
<comment type="similarity">
    <text evidence="3">Belongs to the DapA family.</text>
</comment>
<dbReference type="CDD" id="cd00950">
    <property type="entry name" value="DHDPS"/>
    <property type="match status" value="1"/>
</dbReference>
<dbReference type="InterPro" id="IPR002220">
    <property type="entry name" value="DapA-like"/>
</dbReference>
<evidence type="ECO:0000256" key="2">
    <source>
        <dbReference type="ARBA" id="ARBA00005120"/>
    </source>
</evidence>
<dbReference type="SMART" id="SM01130">
    <property type="entry name" value="DHDPS"/>
    <property type="match status" value="1"/>
</dbReference>
<sequence length="369" mass="40213">MSSFMSISHSLGARDIALTFGFNPLSPAATCNQRTGVWKSPEAAVAQNFHLPMRSLEVKNRTSVDDIKGLRLITAIKTPYLPDGRFDLEAYDALMNMQIMNGAEGVIVGGTTGEGHLMSWDEHIMLIGHTVNCFGTSIKVIGNTGSNSTREAIHASEQGFAVGMHAALHINPYYGKTSLQGMISHFETVLSMGPTIIYNVPSRTGQDIPPTVISKISGNPNIAGIKECVGNDRIKEYVDGGMVIWSGNDDECHDARWTYGAVGVISVTSNLVPGLMHELMFKGKNTLLNSKVMPLIKWLFGEPNPIGLNTALAQLGVIRPVFRLPYVPLSIAKRIEFVRIVEAIGREHFVGDGDVEVLDDDEFVLVGRY</sequence>
<dbReference type="Pfam" id="PF00701">
    <property type="entry name" value="DHDPS"/>
    <property type="match status" value="1"/>
</dbReference>
<evidence type="ECO:0000256" key="6">
    <source>
        <dbReference type="ARBA" id="ARBA00022915"/>
    </source>
</evidence>
<accession>A0ABD0USF6</accession>
<comment type="caution">
    <text evidence="11">The sequence shown here is derived from an EMBL/GenBank/DDBJ whole genome shotgun (WGS) entry which is preliminary data.</text>
</comment>
<dbReference type="SUPFAM" id="SSF51569">
    <property type="entry name" value="Aldolase"/>
    <property type="match status" value="1"/>
</dbReference>
<dbReference type="EMBL" id="JANQDX010000013">
    <property type="protein sequence ID" value="KAL0913196.1"/>
    <property type="molecule type" value="Genomic_DNA"/>
</dbReference>
<evidence type="ECO:0000313" key="11">
    <source>
        <dbReference type="EMBL" id="KAL0913196.1"/>
    </source>
</evidence>
<dbReference type="PROSITE" id="PS00665">
    <property type="entry name" value="DHDPS_1"/>
    <property type="match status" value="1"/>
</dbReference>
<keyword evidence="6" id="KW-0220">Diaminopimelate biosynthesis</keyword>
<dbReference type="PANTHER" id="PTHR12128">
    <property type="entry name" value="DIHYDRODIPICOLINATE SYNTHASE"/>
    <property type="match status" value="1"/>
</dbReference>
<dbReference type="InterPro" id="IPR020624">
    <property type="entry name" value="Schiff_base-form_aldolases_CS"/>
</dbReference>
<organism evidence="11 12">
    <name type="scientific">Dendrobium thyrsiflorum</name>
    <name type="common">Pinecone-like raceme dendrobium</name>
    <name type="synonym">Orchid</name>
    <dbReference type="NCBI Taxonomy" id="117978"/>
    <lineage>
        <taxon>Eukaryota</taxon>
        <taxon>Viridiplantae</taxon>
        <taxon>Streptophyta</taxon>
        <taxon>Embryophyta</taxon>
        <taxon>Tracheophyta</taxon>
        <taxon>Spermatophyta</taxon>
        <taxon>Magnoliopsida</taxon>
        <taxon>Liliopsida</taxon>
        <taxon>Asparagales</taxon>
        <taxon>Orchidaceae</taxon>
        <taxon>Epidendroideae</taxon>
        <taxon>Malaxideae</taxon>
        <taxon>Dendrobiinae</taxon>
        <taxon>Dendrobium</taxon>
    </lineage>
</organism>
<dbReference type="AlphaFoldDB" id="A0ABD0USF6"/>
<name>A0ABD0USF6_DENTH</name>
<dbReference type="InterPro" id="IPR005263">
    <property type="entry name" value="DapA"/>
</dbReference>
<dbReference type="GO" id="GO:0008840">
    <property type="term" value="F:4-hydroxy-tetrahydrodipicolinate synthase activity"/>
    <property type="evidence" value="ECO:0007669"/>
    <property type="project" value="UniProtKB-EC"/>
</dbReference>
<comment type="pathway">
    <text evidence="2">Amino-acid biosynthesis; L-lysine biosynthesis via DAP pathway; (S)-tetrahydrodipicolinate from L-aspartate: step 3/4.</text>
</comment>
<dbReference type="PRINTS" id="PR00146">
    <property type="entry name" value="DHPICSNTHASE"/>
</dbReference>
<dbReference type="PANTHER" id="PTHR12128:SF15">
    <property type="entry name" value="4-HYDROXY-TETRAHYDRODIPICOLINATE SYNTHASE 1, CHLOROPLASTIC"/>
    <property type="match status" value="1"/>
</dbReference>
<keyword evidence="12" id="KW-1185">Reference proteome</keyword>
<gene>
    <name evidence="11" type="ORF">M5K25_016640</name>
</gene>
<reference evidence="11 12" key="1">
    <citation type="journal article" date="2024" name="Plant Biotechnol. J.">
        <title>Dendrobium thyrsiflorum genome and its molecular insights into genes involved in important horticultural traits.</title>
        <authorList>
            <person name="Chen B."/>
            <person name="Wang J.Y."/>
            <person name="Zheng P.J."/>
            <person name="Li K.L."/>
            <person name="Liang Y.M."/>
            <person name="Chen X.F."/>
            <person name="Zhang C."/>
            <person name="Zhao X."/>
            <person name="He X."/>
            <person name="Zhang G.Q."/>
            <person name="Liu Z.J."/>
            <person name="Xu Q."/>
        </authorList>
    </citation>
    <scope>NUCLEOTIDE SEQUENCE [LARGE SCALE GENOMIC DNA]</scope>
    <source>
        <strain evidence="11">GZMU011</strain>
    </source>
</reference>
<dbReference type="InterPro" id="IPR013785">
    <property type="entry name" value="Aldolase_TIM"/>
</dbReference>
<keyword evidence="7" id="KW-0457">Lysine biosynthesis</keyword>
<evidence type="ECO:0000313" key="12">
    <source>
        <dbReference type="Proteomes" id="UP001552299"/>
    </source>
</evidence>
<evidence type="ECO:0000256" key="1">
    <source>
        <dbReference type="ARBA" id="ARBA00003294"/>
    </source>
</evidence>
<dbReference type="GO" id="GO:0019877">
    <property type="term" value="P:diaminopimelate biosynthetic process"/>
    <property type="evidence" value="ECO:0007669"/>
    <property type="project" value="UniProtKB-KW"/>
</dbReference>
<evidence type="ECO:0000256" key="9">
    <source>
        <dbReference type="ARBA" id="ARBA00023270"/>
    </source>
</evidence>
<dbReference type="NCBIfam" id="TIGR00674">
    <property type="entry name" value="dapA"/>
    <property type="match status" value="1"/>
</dbReference>
<dbReference type="Gene3D" id="3.20.20.70">
    <property type="entry name" value="Aldolase class I"/>
    <property type="match status" value="1"/>
</dbReference>
<evidence type="ECO:0000256" key="3">
    <source>
        <dbReference type="ARBA" id="ARBA00007592"/>
    </source>
</evidence>
<keyword evidence="5" id="KW-0028">Amino-acid biosynthesis</keyword>